<dbReference type="InterPro" id="IPR006034">
    <property type="entry name" value="Asparaginase/glutaminase-like"/>
</dbReference>
<evidence type="ECO:0000256" key="3">
    <source>
        <dbReference type="ARBA" id="ARBA00049366"/>
    </source>
</evidence>
<dbReference type="InterPro" id="IPR036152">
    <property type="entry name" value="Asp/glu_Ase-like_sf"/>
</dbReference>
<feature type="domain" description="L-asparaginase N-terminal" evidence="6">
    <location>
        <begin position="4"/>
        <end position="175"/>
    </location>
</feature>
<feature type="active site" evidence="5">
    <location>
        <position position="85"/>
    </location>
</feature>
<evidence type="ECO:0000313" key="8">
    <source>
        <dbReference type="EMBL" id="GAA0920904.1"/>
    </source>
</evidence>
<dbReference type="SMART" id="SM00870">
    <property type="entry name" value="Asparaginase"/>
    <property type="match status" value="1"/>
</dbReference>
<evidence type="ECO:0000256" key="2">
    <source>
        <dbReference type="ARBA" id="ARBA00012920"/>
    </source>
</evidence>
<dbReference type="InterPro" id="IPR027473">
    <property type="entry name" value="L-asparaginase_C"/>
</dbReference>
<dbReference type="PIRSF" id="PIRSF001220">
    <property type="entry name" value="L-ASNase_gatD"/>
    <property type="match status" value="1"/>
</dbReference>
<comment type="similarity">
    <text evidence="1">Belongs to the asparaginase 1 family.</text>
</comment>
<evidence type="ECO:0000259" key="7">
    <source>
        <dbReference type="Pfam" id="PF17763"/>
    </source>
</evidence>
<dbReference type="PRINTS" id="PR00139">
    <property type="entry name" value="ASNGLNASE"/>
</dbReference>
<dbReference type="PROSITE" id="PS00144">
    <property type="entry name" value="ASN_GLN_ASE_1"/>
    <property type="match status" value="1"/>
</dbReference>
<comment type="catalytic activity">
    <reaction evidence="3">
        <text>L-asparagine + H2O = L-aspartate + NH4(+)</text>
        <dbReference type="Rhea" id="RHEA:21016"/>
        <dbReference type="ChEBI" id="CHEBI:15377"/>
        <dbReference type="ChEBI" id="CHEBI:28938"/>
        <dbReference type="ChEBI" id="CHEBI:29991"/>
        <dbReference type="ChEBI" id="CHEBI:58048"/>
        <dbReference type="EC" id="3.5.1.1"/>
    </reaction>
</comment>
<dbReference type="InterPro" id="IPR040919">
    <property type="entry name" value="Asparaginase_C"/>
</dbReference>
<dbReference type="InterPro" id="IPR027475">
    <property type="entry name" value="Asparaginase/glutaminase_AS2"/>
</dbReference>
<dbReference type="SFLD" id="SFLDS00057">
    <property type="entry name" value="Glutaminase/Asparaginase"/>
    <property type="match status" value="1"/>
</dbReference>
<dbReference type="RefSeq" id="WP_343938143.1">
    <property type="nucleotide sequence ID" value="NZ_BAAAHP010000009.1"/>
</dbReference>
<dbReference type="SUPFAM" id="SSF53774">
    <property type="entry name" value="Glutaminase/Asparaginase"/>
    <property type="match status" value="1"/>
</dbReference>
<dbReference type="PROSITE" id="PS51732">
    <property type="entry name" value="ASN_GLN_ASE_3"/>
    <property type="match status" value="1"/>
</dbReference>
<dbReference type="EC" id="3.5.1.1" evidence="2"/>
<accession>A0ABN1P1X2</accession>
<dbReference type="Pfam" id="PF00710">
    <property type="entry name" value="Asparaginase"/>
    <property type="match status" value="1"/>
</dbReference>
<evidence type="ECO:0000256" key="4">
    <source>
        <dbReference type="PROSITE-ProRule" id="PRU10099"/>
    </source>
</evidence>
<evidence type="ECO:0000259" key="6">
    <source>
        <dbReference type="Pfam" id="PF00710"/>
    </source>
</evidence>
<feature type="active site" evidence="4">
    <location>
        <position position="13"/>
    </location>
</feature>
<dbReference type="InterPro" id="IPR027474">
    <property type="entry name" value="L-asparaginase_N"/>
</dbReference>
<dbReference type="EMBL" id="BAAAHP010000009">
    <property type="protein sequence ID" value="GAA0920904.1"/>
    <property type="molecule type" value="Genomic_DNA"/>
</dbReference>
<dbReference type="PIRSF" id="PIRSF500176">
    <property type="entry name" value="L_ASNase"/>
    <property type="match status" value="1"/>
</dbReference>
<feature type="domain" description="Asparaginase/glutaminase C-terminal" evidence="7">
    <location>
        <begin position="200"/>
        <end position="306"/>
    </location>
</feature>
<evidence type="ECO:0000313" key="9">
    <source>
        <dbReference type="Proteomes" id="UP001499967"/>
    </source>
</evidence>
<dbReference type="PROSITE" id="PS00917">
    <property type="entry name" value="ASN_GLN_ASE_2"/>
    <property type="match status" value="1"/>
</dbReference>
<dbReference type="Proteomes" id="UP001499967">
    <property type="component" value="Unassembled WGS sequence"/>
</dbReference>
<dbReference type="Pfam" id="PF17763">
    <property type="entry name" value="Asparaginase_C"/>
    <property type="match status" value="1"/>
</dbReference>
<evidence type="ECO:0000256" key="5">
    <source>
        <dbReference type="PROSITE-ProRule" id="PRU10100"/>
    </source>
</evidence>
<dbReference type="PANTHER" id="PTHR11707">
    <property type="entry name" value="L-ASPARAGINASE"/>
    <property type="match status" value="1"/>
</dbReference>
<dbReference type="PANTHER" id="PTHR11707:SF28">
    <property type="entry name" value="60 KDA LYSOPHOSPHOLIPASE"/>
    <property type="match status" value="1"/>
</dbReference>
<proteinExistence type="inferred from homology"/>
<dbReference type="InterPro" id="IPR020827">
    <property type="entry name" value="Asparaginase/glutaminase_AS1"/>
</dbReference>
<organism evidence="8 9">
    <name type="scientific">Pseudonocardia zijingensis</name>
    <dbReference type="NCBI Taxonomy" id="153376"/>
    <lineage>
        <taxon>Bacteria</taxon>
        <taxon>Bacillati</taxon>
        <taxon>Actinomycetota</taxon>
        <taxon>Actinomycetes</taxon>
        <taxon>Pseudonocardiales</taxon>
        <taxon>Pseudonocardiaceae</taxon>
        <taxon>Pseudonocardia</taxon>
    </lineage>
</organism>
<dbReference type="InterPro" id="IPR037152">
    <property type="entry name" value="L-asparaginase_N_sf"/>
</dbReference>
<dbReference type="Gene3D" id="3.40.50.40">
    <property type="match status" value="1"/>
</dbReference>
<evidence type="ECO:0000256" key="1">
    <source>
        <dbReference type="ARBA" id="ARBA00010518"/>
    </source>
</evidence>
<gene>
    <name evidence="8" type="ORF">GCM10009559_03690</name>
</gene>
<keyword evidence="9" id="KW-1185">Reference proteome</keyword>
<reference evidence="8 9" key="1">
    <citation type="journal article" date="2019" name="Int. J. Syst. Evol. Microbiol.">
        <title>The Global Catalogue of Microorganisms (GCM) 10K type strain sequencing project: providing services to taxonomists for standard genome sequencing and annotation.</title>
        <authorList>
            <consortium name="The Broad Institute Genomics Platform"/>
            <consortium name="The Broad Institute Genome Sequencing Center for Infectious Disease"/>
            <person name="Wu L."/>
            <person name="Ma J."/>
        </authorList>
    </citation>
    <scope>NUCLEOTIDE SEQUENCE [LARGE SCALE GENOMIC DNA]</scope>
    <source>
        <strain evidence="8 9">JCM 11117</strain>
    </source>
</reference>
<protein>
    <recommendedName>
        <fullName evidence="2">asparaginase</fullName>
        <ecNumber evidence="2">3.5.1.1</ecNumber>
    </recommendedName>
</protein>
<name>A0ABN1P1X2_9PSEU</name>
<dbReference type="Gene3D" id="3.40.50.1170">
    <property type="entry name" value="L-asparaginase, N-terminal domain"/>
    <property type="match status" value="1"/>
</dbReference>
<comment type="caution">
    <text evidence="8">The sequence shown here is derived from an EMBL/GenBank/DDBJ whole genome shotgun (WGS) entry which is preliminary data.</text>
</comment>
<sequence>MNTRIALLATGGTIASRTHRAERAVAATATELLEATAPPAGVAVTPVDLAARFSSAAGTDDVLDLARAVDAHAAGHHGIVITHGTDTLEETAFLLALVHRHDVPVVITGAQLPLDHPETDGPANLAHALDWACRGRPGVTVGFDRQIWPAIGIRKLHTTARRAFAVPGADPIATAGPAGLVEHRRTPAPPPLPVPAHLPRVEVIPQYLGVDTTALDAALHAGAAGLVIAAFGDGNATPELTRRAVALLHGGMPVAVTSRVGAGPVHGHYAGAGAALAAAGALMIGGLSPWQVRLLLATALAHTPDQPLHTARRWLAAAREQGAVTPEAPVPSSG</sequence>